<keyword evidence="3" id="KW-0029">Amino-acid transport</keyword>
<feature type="domain" description="Leucine-binding protein" evidence="6">
    <location>
        <begin position="114"/>
        <end position="386"/>
    </location>
</feature>
<feature type="signal peptide" evidence="5">
    <location>
        <begin position="1"/>
        <end position="23"/>
    </location>
</feature>
<evidence type="ECO:0000259" key="6">
    <source>
        <dbReference type="Pfam" id="PF13458"/>
    </source>
</evidence>
<dbReference type="Proteomes" id="UP000031643">
    <property type="component" value="Chromosome"/>
</dbReference>
<dbReference type="Gene3D" id="3.40.50.2300">
    <property type="match status" value="2"/>
</dbReference>
<dbReference type="PANTHER" id="PTHR30483:SF6">
    <property type="entry name" value="PERIPLASMIC BINDING PROTEIN OF ABC TRANSPORTER FOR NATURAL AMINO ACIDS"/>
    <property type="match status" value="1"/>
</dbReference>
<gene>
    <name evidence="7" type="ORF">GL4_0439</name>
</gene>
<dbReference type="Pfam" id="PF13458">
    <property type="entry name" value="Peripla_BP_6"/>
    <property type="match status" value="1"/>
</dbReference>
<reference evidence="7 8" key="1">
    <citation type="submission" date="2014-09" db="EMBL/GenBank/DDBJ databases">
        <title>Genome sequencing of Methyloceanibacter caenitepidi Gela4.</title>
        <authorList>
            <person name="Takeuchi M."/>
            <person name="Susumu S."/>
            <person name="Kamagata Y."/>
            <person name="Oshima K."/>
            <person name="Hattori M."/>
            <person name="Iwasaki W."/>
        </authorList>
    </citation>
    <scope>NUCLEOTIDE SEQUENCE [LARGE SCALE GENOMIC DNA]</scope>
    <source>
        <strain evidence="7 8">Gela4</strain>
    </source>
</reference>
<feature type="chain" id="PRO_5002055527" description="Leucine-binding protein domain-containing protein" evidence="5">
    <location>
        <begin position="24"/>
        <end position="433"/>
    </location>
</feature>
<evidence type="ECO:0000313" key="8">
    <source>
        <dbReference type="Proteomes" id="UP000031643"/>
    </source>
</evidence>
<feature type="region of interest" description="Disordered" evidence="4">
    <location>
        <begin position="25"/>
        <end position="47"/>
    </location>
</feature>
<evidence type="ECO:0000256" key="5">
    <source>
        <dbReference type="SAM" id="SignalP"/>
    </source>
</evidence>
<accession>A0A0A8K086</accession>
<dbReference type="CDD" id="cd06268">
    <property type="entry name" value="PBP1_ABC_transporter_LIVBP-like"/>
    <property type="match status" value="1"/>
</dbReference>
<dbReference type="KEGG" id="mcg:GL4_0439"/>
<sequence length="433" mass="47942">MATASLNLAIAAISIALLTPALATKQPGKGASQPAEESRAARKPQVPQPDTVVDIVYLGKQYEEPIPLSLMEPVLTDKGIQGARLGILDNNATARFLGVETVLTEHIVPEDGDVAAEAKRLLADGPRLIVADLEPADLLAVADLPEAQESLILNMRSADDRLRQVNCRANIVHIVPNWAMRADALAQYLVWKKWPRWMIVKGTTPQDDDYAEAVKRAAKRFGGKVVDERTYEFEAGSRRVESGHQQIQSQIPMVTQNAPAHDVVFVIDTAEAFGLYFMYRTADPDPVVGTHGLTASIWHRAFEQWGGMSLQSAFQEQAGRSMTEPDYAGWLAVRTLGEAAARSKRRDVESLRDYIFSDKFRVAGFKGQKMTVRPWDHQLRQPILIMGPQALVSLSPQEGFLHQHFPTDTLGFDEPETDCRFPENAAPETTVQR</sequence>
<dbReference type="InterPro" id="IPR028082">
    <property type="entry name" value="Peripla_BP_I"/>
</dbReference>
<keyword evidence="2 5" id="KW-0732">Signal</keyword>
<dbReference type="InterPro" id="IPR022478">
    <property type="entry name" value="ABC_transptr_sub-bd_PQQ"/>
</dbReference>
<protein>
    <recommendedName>
        <fullName evidence="6">Leucine-binding protein domain-containing protein</fullName>
    </recommendedName>
</protein>
<dbReference type="EMBL" id="AP014648">
    <property type="protein sequence ID" value="BAQ15907.1"/>
    <property type="molecule type" value="Genomic_DNA"/>
</dbReference>
<dbReference type="InterPro" id="IPR028081">
    <property type="entry name" value="Leu-bd"/>
</dbReference>
<dbReference type="HOGENOM" id="CLU_052000_0_0_5"/>
<evidence type="ECO:0000256" key="4">
    <source>
        <dbReference type="SAM" id="MobiDB-lite"/>
    </source>
</evidence>
<keyword evidence="8" id="KW-1185">Reference proteome</keyword>
<evidence type="ECO:0000313" key="7">
    <source>
        <dbReference type="EMBL" id="BAQ15907.1"/>
    </source>
</evidence>
<dbReference type="SUPFAM" id="SSF53822">
    <property type="entry name" value="Periplasmic binding protein-like I"/>
    <property type="match status" value="1"/>
</dbReference>
<dbReference type="GO" id="GO:0006865">
    <property type="term" value="P:amino acid transport"/>
    <property type="evidence" value="ECO:0007669"/>
    <property type="project" value="UniProtKB-KW"/>
</dbReference>
<dbReference type="NCBIfam" id="TIGR03863">
    <property type="entry name" value="PQQ_ABC_bind"/>
    <property type="match status" value="1"/>
</dbReference>
<keyword evidence="3" id="KW-0813">Transport</keyword>
<evidence type="ECO:0000256" key="3">
    <source>
        <dbReference type="ARBA" id="ARBA00022970"/>
    </source>
</evidence>
<evidence type="ECO:0000256" key="1">
    <source>
        <dbReference type="ARBA" id="ARBA00010062"/>
    </source>
</evidence>
<evidence type="ECO:0000256" key="2">
    <source>
        <dbReference type="ARBA" id="ARBA00022729"/>
    </source>
</evidence>
<proteinExistence type="inferred from homology"/>
<dbReference type="AlphaFoldDB" id="A0A0A8K086"/>
<name>A0A0A8K086_9HYPH</name>
<dbReference type="InterPro" id="IPR051010">
    <property type="entry name" value="BCAA_transport"/>
</dbReference>
<organism evidence="7 8">
    <name type="scientific">Methyloceanibacter caenitepidi</name>
    <dbReference type="NCBI Taxonomy" id="1384459"/>
    <lineage>
        <taxon>Bacteria</taxon>
        <taxon>Pseudomonadati</taxon>
        <taxon>Pseudomonadota</taxon>
        <taxon>Alphaproteobacteria</taxon>
        <taxon>Hyphomicrobiales</taxon>
        <taxon>Hyphomicrobiaceae</taxon>
        <taxon>Methyloceanibacter</taxon>
    </lineage>
</organism>
<dbReference type="PANTHER" id="PTHR30483">
    <property type="entry name" value="LEUCINE-SPECIFIC-BINDING PROTEIN"/>
    <property type="match status" value="1"/>
</dbReference>
<feature type="region of interest" description="Disordered" evidence="4">
    <location>
        <begin position="413"/>
        <end position="433"/>
    </location>
</feature>
<dbReference type="STRING" id="1384459.GL4_0439"/>
<comment type="similarity">
    <text evidence="1">Belongs to the leucine-binding protein family.</text>
</comment>